<evidence type="ECO:0000256" key="1">
    <source>
        <dbReference type="ARBA" id="ARBA00004123"/>
    </source>
</evidence>
<sequence>MAVESHSATPEAADGDQAPSHHPPAPCDELFDVSTTVDPGYIISLIRKLLPPDGKNSNKSDHASKEAVLTGVGESDGMETADYCGQQCQRVRNDQCEAVNGADSKLWEESGCILWDLSATRTHAEFMVENLVLEVLLANFTVLNSDRVKEICLGIIGNLACHDLPRKQIISTKGLVEMIVYQLVSDDTPCLCEVCRVITLGLQGTDCVTWAEALQSENILTRLLWIIENALNPLLIERSVQFLLAIIESPQEVVSILLPSLIKLGLPNLLIKLLDFELGILMKERVTERYSVLEIILSTIEALSVIDDHSQELSSSKELVRLLCTLIKLPDKFEVANCCVSAAVLIANILSDAVDVALELSTDLSFIQGLLDIFPFTSDDIQASSALWTVLASILAKVEESEMMMSSLHKYVSLLVNNSDHIEDSLLDSQSVESHANMEPSISSFKPSAKTITLRKIINMLSYWTAAREENLDDGEDPNHEVEPIRECKENKENVHRLLECCRKYVQL</sequence>
<keyword evidence="2" id="KW-0539">Nucleus</keyword>
<evidence type="ECO:0000256" key="4">
    <source>
        <dbReference type="SAM" id="MobiDB-lite"/>
    </source>
</evidence>
<evidence type="ECO:0000256" key="2">
    <source>
        <dbReference type="ARBA" id="ARBA00023242"/>
    </source>
</evidence>
<dbReference type="InterPro" id="IPR052464">
    <property type="entry name" value="Synovial_Prolif_Regulator"/>
</dbReference>
<dbReference type="GO" id="GO:0005634">
    <property type="term" value="C:nucleus"/>
    <property type="evidence" value="ECO:0007669"/>
    <property type="project" value="UniProtKB-SubCell"/>
</dbReference>
<dbReference type="PANTHER" id="PTHR23424:SF23">
    <property type="entry name" value="PROTEIN SAAL1"/>
    <property type="match status" value="1"/>
</dbReference>
<proteinExistence type="inferred from homology"/>
<dbReference type="Gramene" id="Kaladp0550s0031.1.v1.1">
    <property type="protein sequence ID" value="Kaladp0550s0031.1.v1.1"/>
    <property type="gene ID" value="Kaladp0550s0031.v1.1"/>
</dbReference>
<dbReference type="Gene3D" id="1.25.10.10">
    <property type="entry name" value="Leucine-rich Repeat Variant"/>
    <property type="match status" value="1"/>
</dbReference>
<dbReference type="SUPFAM" id="SSF48371">
    <property type="entry name" value="ARM repeat"/>
    <property type="match status" value="1"/>
</dbReference>
<keyword evidence="6" id="KW-1185">Reference proteome</keyword>
<feature type="region of interest" description="Disordered" evidence="4">
    <location>
        <begin position="1"/>
        <end position="30"/>
    </location>
</feature>
<organism evidence="5 6">
    <name type="scientific">Kalanchoe fedtschenkoi</name>
    <name type="common">Lavender scallops</name>
    <name type="synonym">South American air plant</name>
    <dbReference type="NCBI Taxonomy" id="63787"/>
    <lineage>
        <taxon>Eukaryota</taxon>
        <taxon>Viridiplantae</taxon>
        <taxon>Streptophyta</taxon>
        <taxon>Embryophyta</taxon>
        <taxon>Tracheophyta</taxon>
        <taxon>Spermatophyta</taxon>
        <taxon>Magnoliopsida</taxon>
        <taxon>eudicotyledons</taxon>
        <taxon>Gunneridae</taxon>
        <taxon>Pentapetalae</taxon>
        <taxon>Saxifragales</taxon>
        <taxon>Crassulaceae</taxon>
        <taxon>Kalanchoe</taxon>
    </lineage>
</organism>
<dbReference type="PANTHER" id="PTHR23424">
    <property type="entry name" value="SERUM AMYLOID A"/>
    <property type="match status" value="1"/>
</dbReference>
<dbReference type="InterPro" id="IPR016024">
    <property type="entry name" value="ARM-type_fold"/>
</dbReference>
<reference evidence="5" key="1">
    <citation type="submission" date="2021-01" db="UniProtKB">
        <authorList>
            <consortium name="EnsemblPlants"/>
        </authorList>
    </citation>
    <scope>IDENTIFICATION</scope>
</reference>
<name>A0A7N0VCL6_KALFE</name>
<dbReference type="InterPro" id="IPR011989">
    <property type="entry name" value="ARM-like"/>
</dbReference>
<dbReference type="AlphaFoldDB" id="A0A7N0VCL6"/>
<comment type="subcellular location">
    <subcellularLocation>
        <location evidence="1">Nucleus</location>
    </subcellularLocation>
</comment>
<comment type="similarity">
    <text evidence="3">Belongs to the SAAL1 family.</text>
</comment>
<accession>A0A7N0VCL6</accession>
<evidence type="ECO:0008006" key="7">
    <source>
        <dbReference type="Google" id="ProtNLM"/>
    </source>
</evidence>
<protein>
    <recommendedName>
        <fullName evidence="7">ARM repeat superfamily protein</fullName>
    </recommendedName>
</protein>
<dbReference type="OMA" id="MRATEIN"/>
<dbReference type="EnsemblPlants" id="Kaladp0550s0031.1.v1.1">
    <property type="protein sequence ID" value="Kaladp0550s0031.1.v1.1"/>
    <property type="gene ID" value="Kaladp0550s0031.v1.1"/>
</dbReference>
<evidence type="ECO:0000256" key="3">
    <source>
        <dbReference type="ARBA" id="ARBA00038401"/>
    </source>
</evidence>
<evidence type="ECO:0000313" key="6">
    <source>
        <dbReference type="Proteomes" id="UP000594263"/>
    </source>
</evidence>
<evidence type="ECO:0000313" key="5">
    <source>
        <dbReference type="EnsemblPlants" id="Kaladp0550s0031.1.v1.1"/>
    </source>
</evidence>
<dbReference type="Proteomes" id="UP000594263">
    <property type="component" value="Unplaced"/>
</dbReference>